<evidence type="ECO:0000256" key="7">
    <source>
        <dbReference type="ARBA" id="ARBA00023146"/>
    </source>
</evidence>
<evidence type="ECO:0000313" key="11">
    <source>
        <dbReference type="Proteomes" id="UP000228867"/>
    </source>
</evidence>
<dbReference type="PANTHER" id="PTHR10745:SF8">
    <property type="entry name" value="DNA POLYMERASE SUBUNIT GAMMA-2, MITOCHONDRIAL"/>
    <property type="match status" value="1"/>
</dbReference>
<dbReference type="HAMAP" id="MF_00253_B">
    <property type="entry name" value="Gly_tRNA_synth_B"/>
    <property type="match status" value="1"/>
</dbReference>
<dbReference type="NCBIfam" id="NF003211">
    <property type="entry name" value="PRK04173.1"/>
    <property type="match status" value="1"/>
</dbReference>
<feature type="binding site" evidence="8">
    <location>
        <begin position="179"/>
        <end position="181"/>
    </location>
    <ligand>
        <name>ATP</name>
        <dbReference type="ChEBI" id="CHEBI:30616"/>
    </ligand>
</feature>
<feature type="domain" description="Aminoacyl-transfer RNA synthetases class-II family profile" evidence="9">
    <location>
        <begin position="5"/>
        <end position="336"/>
    </location>
</feature>
<gene>
    <name evidence="8" type="primary">glyQS</name>
    <name evidence="10" type="ORF">COV54_01235</name>
</gene>
<evidence type="ECO:0000256" key="5">
    <source>
        <dbReference type="ARBA" id="ARBA00022840"/>
    </source>
</evidence>
<dbReference type="SUPFAM" id="SSF55681">
    <property type="entry name" value="Class II aaRS and biotin synthetases"/>
    <property type="match status" value="1"/>
</dbReference>
<evidence type="ECO:0000256" key="2">
    <source>
        <dbReference type="ARBA" id="ARBA00022490"/>
    </source>
</evidence>
<dbReference type="InterPro" id="IPR033731">
    <property type="entry name" value="GlyRS-like_core"/>
</dbReference>
<dbReference type="GO" id="GO:0005737">
    <property type="term" value="C:cytoplasm"/>
    <property type="evidence" value="ECO:0007669"/>
    <property type="project" value="UniProtKB-SubCell"/>
</dbReference>
<evidence type="ECO:0000259" key="9">
    <source>
        <dbReference type="PROSITE" id="PS50862"/>
    </source>
</evidence>
<feature type="binding site" evidence="8">
    <location>
        <begin position="189"/>
        <end position="194"/>
    </location>
    <ligand>
        <name>ATP</name>
        <dbReference type="ChEBI" id="CHEBI:30616"/>
    </ligand>
</feature>
<evidence type="ECO:0000256" key="8">
    <source>
        <dbReference type="HAMAP-Rule" id="MF_00253"/>
    </source>
</evidence>
<comment type="subcellular location">
    <subcellularLocation>
        <location evidence="8">Cytoplasm</location>
    </subcellularLocation>
</comment>
<dbReference type="PANTHER" id="PTHR10745">
    <property type="entry name" value="GLYCYL-TRNA SYNTHETASE/DNA POLYMERASE SUBUNIT GAMMA-2"/>
    <property type="match status" value="1"/>
</dbReference>
<keyword evidence="6 8" id="KW-0648">Protein biosynthesis</keyword>
<proteinExistence type="inferred from homology"/>
<feature type="binding site" evidence="8">
    <location>
        <begin position="194"/>
        <end position="198"/>
    </location>
    <ligand>
        <name>substrate</name>
    </ligand>
</feature>
<keyword evidence="5 8" id="KW-0067">ATP-binding</keyword>
<dbReference type="InterPro" id="IPR027031">
    <property type="entry name" value="Gly-tRNA_synthase/POLG2"/>
</dbReference>
<dbReference type="GO" id="GO:0004820">
    <property type="term" value="F:glycine-tRNA ligase activity"/>
    <property type="evidence" value="ECO:0007669"/>
    <property type="project" value="UniProtKB-UniRule"/>
</dbReference>
<dbReference type="CDD" id="cd00774">
    <property type="entry name" value="GlyRS-like_core"/>
    <property type="match status" value="1"/>
</dbReference>
<dbReference type="GO" id="GO:0006426">
    <property type="term" value="P:glycyl-tRNA aminoacylation"/>
    <property type="evidence" value="ECO:0007669"/>
    <property type="project" value="UniProtKB-UniRule"/>
</dbReference>
<keyword evidence="7 8" id="KW-0030">Aminoacyl-tRNA synthetase</keyword>
<dbReference type="EMBL" id="PCWR01000029">
    <property type="protein sequence ID" value="PIR07407.1"/>
    <property type="molecule type" value="Genomic_DNA"/>
</dbReference>
<dbReference type="InterPro" id="IPR002314">
    <property type="entry name" value="aa-tRNA-synt_IIb"/>
</dbReference>
<dbReference type="GO" id="GO:0005524">
    <property type="term" value="F:ATP binding"/>
    <property type="evidence" value="ECO:0007669"/>
    <property type="project" value="UniProtKB-UniRule"/>
</dbReference>
<dbReference type="Proteomes" id="UP000228867">
    <property type="component" value="Unassembled WGS sequence"/>
</dbReference>
<dbReference type="InterPro" id="IPR002315">
    <property type="entry name" value="tRNA-synt_gly"/>
</dbReference>
<dbReference type="InterPro" id="IPR022961">
    <property type="entry name" value="Gly_tRNA_ligase_bac"/>
</dbReference>
<accession>A0A2H0NET7</accession>
<dbReference type="InterPro" id="IPR006195">
    <property type="entry name" value="aa-tRNA-synth_II"/>
</dbReference>
<comment type="similarity">
    <text evidence="1 8">Belongs to the class-II aminoacyl-tRNA synthetase family.</text>
</comment>
<dbReference type="PROSITE" id="PS50862">
    <property type="entry name" value="AA_TRNA_LIGASE_II"/>
    <property type="match status" value="1"/>
</dbReference>
<feature type="binding site" evidence="8">
    <location>
        <position position="147"/>
    </location>
    <ligand>
        <name>substrate</name>
    </ligand>
</feature>
<reference evidence="10 11" key="1">
    <citation type="submission" date="2017-09" db="EMBL/GenBank/DDBJ databases">
        <title>Depth-based differentiation of microbial function through sediment-hosted aquifers and enrichment of novel symbionts in the deep terrestrial subsurface.</title>
        <authorList>
            <person name="Probst A.J."/>
            <person name="Ladd B."/>
            <person name="Jarett J.K."/>
            <person name="Geller-Mcgrath D.E."/>
            <person name="Sieber C.M."/>
            <person name="Emerson J.B."/>
            <person name="Anantharaman K."/>
            <person name="Thomas B.C."/>
            <person name="Malmstrom R."/>
            <person name="Stieglmeier M."/>
            <person name="Klingl A."/>
            <person name="Woyke T."/>
            <person name="Ryan C.M."/>
            <person name="Banfield J.F."/>
        </authorList>
    </citation>
    <scope>NUCLEOTIDE SEQUENCE [LARGE SCALE GENOMIC DNA]</scope>
    <source>
        <strain evidence="10">CG11_big_fil_rev_8_21_14_0_20_38_23</strain>
    </source>
</reference>
<feature type="binding site" evidence="8">
    <location>
        <begin position="305"/>
        <end position="308"/>
    </location>
    <ligand>
        <name>ATP</name>
        <dbReference type="ChEBI" id="CHEBI:30616"/>
    </ligand>
</feature>
<dbReference type="InterPro" id="IPR004154">
    <property type="entry name" value="Anticodon-bd"/>
</dbReference>
<comment type="function">
    <text evidence="8">Catalyzes the attachment of glycine to tRNA(Gly).</text>
</comment>
<keyword evidence="4 8" id="KW-0547">Nucleotide-binding</keyword>
<name>A0A2H0NET7_9BACT</name>
<sequence length="447" mass="51670">MEGLEKITSLAKRRGFVYPGSEIYGGLSGFYDFGPLGVELKFNIKQAWWSEMVQMKDDIKGLSSAIIMNPKIWEASGHLSGFSDLLVECPKCHKRFKTEDLTKKGDSFVCPECDNTFQSKARQFNLMFKTFVGPAEDSVSAAYLRPETAGGIFVNFKNVLDTTRLKIPFGIAQIGKAFRNEINPKDFIFRTREFEQMELEYFVKPEEADRYFKEWVETRFDWYQTLGLKNIRKREQAKEERAHYSKATVDIEYQFPFGWQEIEGIANRSDFDLKAQMKFSGKDLNYFDEETKEKFVPYVIEPSAGVERIFFALLCEAYAEEQIAKNEKRIVLKLNPQLAPYKVAVFPLLANKPKLVELARSIYKNLKKDFAVAWDDRGNIGKRYFSQDEIGTVLAVTVDFQSLEDQTVTLRDRDTTKQIRTSTSELKEVIKKIINGEEFLKFGKLVK</sequence>
<dbReference type="SUPFAM" id="SSF52954">
    <property type="entry name" value="Class II aaRS ABD-related"/>
    <property type="match status" value="1"/>
</dbReference>
<dbReference type="EC" id="6.1.1.14" evidence="8"/>
<keyword evidence="3 8" id="KW-0436">Ligase</keyword>
<feature type="binding site" evidence="8">
    <location>
        <begin position="261"/>
        <end position="262"/>
    </location>
    <ligand>
        <name>ATP</name>
        <dbReference type="ChEBI" id="CHEBI:30616"/>
    </ligand>
</feature>
<dbReference type="Gene3D" id="3.30.930.10">
    <property type="entry name" value="Bira Bifunctional Protein, Domain 2"/>
    <property type="match status" value="1"/>
</dbReference>
<comment type="caution">
    <text evidence="10">The sequence shown here is derived from an EMBL/GenBank/DDBJ whole genome shotgun (WGS) entry which is preliminary data.</text>
</comment>
<evidence type="ECO:0000313" key="10">
    <source>
        <dbReference type="EMBL" id="PIR07407.1"/>
    </source>
</evidence>
<feature type="binding site" evidence="8">
    <location>
        <begin position="301"/>
        <end position="305"/>
    </location>
    <ligand>
        <name>substrate</name>
    </ligand>
</feature>
<keyword evidence="2 8" id="KW-0963">Cytoplasm</keyword>
<dbReference type="InterPro" id="IPR036621">
    <property type="entry name" value="Anticodon-bd_dom_sf"/>
</dbReference>
<comment type="subunit">
    <text evidence="8">Homodimer.</text>
</comment>
<organism evidence="10 11">
    <name type="scientific">Candidatus Jorgensenbacteria bacterium CG11_big_fil_rev_8_21_14_0_20_38_23</name>
    <dbReference type="NCBI Taxonomy" id="1974594"/>
    <lineage>
        <taxon>Bacteria</taxon>
        <taxon>Candidatus Joergenseniibacteriota</taxon>
    </lineage>
</organism>
<evidence type="ECO:0000256" key="1">
    <source>
        <dbReference type="ARBA" id="ARBA00008226"/>
    </source>
</evidence>
<feature type="binding site" evidence="8">
    <location>
        <position position="97"/>
    </location>
    <ligand>
        <name>substrate</name>
    </ligand>
</feature>
<comment type="catalytic activity">
    <reaction evidence="8">
        <text>tRNA(Gly) + glycine + ATP = glycyl-tRNA(Gly) + AMP + diphosphate</text>
        <dbReference type="Rhea" id="RHEA:16013"/>
        <dbReference type="Rhea" id="RHEA-COMP:9664"/>
        <dbReference type="Rhea" id="RHEA-COMP:9683"/>
        <dbReference type="ChEBI" id="CHEBI:30616"/>
        <dbReference type="ChEBI" id="CHEBI:33019"/>
        <dbReference type="ChEBI" id="CHEBI:57305"/>
        <dbReference type="ChEBI" id="CHEBI:78442"/>
        <dbReference type="ChEBI" id="CHEBI:78522"/>
        <dbReference type="ChEBI" id="CHEBI:456215"/>
        <dbReference type="EC" id="6.1.1.14"/>
    </reaction>
</comment>
<evidence type="ECO:0000256" key="3">
    <source>
        <dbReference type="ARBA" id="ARBA00022598"/>
    </source>
</evidence>
<dbReference type="PRINTS" id="PR01043">
    <property type="entry name" value="TRNASYNTHGLY"/>
</dbReference>
<dbReference type="AlphaFoldDB" id="A0A2H0NET7"/>
<protein>
    <recommendedName>
        <fullName evidence="8">Glycine--tRNA ligase</fullName>
        <ecNumber evidence="8">6.1.1.14</ecNumber>
    </recommendedName>
    <alternativeName>
        <fullName evidence="8">Glycyl-tRNA synthetase</fullName>
        <shortName evidence="8">GlyRS</shortName>
    </alternativeName>
</protein>
<evidence type="ECO:0000256" key="6">
    <source>
        <dbReference type="ARBA" id="ARBA00022917"/>
    </source>
</evidence>
<dbReference type="NCBIfam" id="TIGR00389">
    <property type="entry name" value="glyS_dimeric"/>
    <property type="match status" value="1"/>
</dbReference>
<dbReference type="Pfam" id="PF00587">
    <property type="entry name" value="tRNA-synt_2b"/>
    <property type="match status" value="1"/>
</dbReference>
<dbReference type="InterPro" id="IPR045864">
    <property type="entry name" value="aa-tRNA-synth_II/BPL/LPL"/>
</dbReference>
<evidence type="ECO:0000256" key="4">
    <source>
        <dbReference type="ARBA" id="ARBA00022741"/>
    </source>
</evidence>
<dbReference type="Pfam" id="PF03129">
    <property type="entry name" value="HGTP_anticodon"/>
    <property type="match status" value="1"/>
</dbReference>
<dbReference type="Gene3D" id="3.40.50.800">
    <property type="entry name" value="Anticodon-binding domain"/>
    <property type="match status" value="1"/>
</dbReference>